<evidence type="ECO:0000256" key="1">
    <source>
        <dbReference type="SAM" id="MobiDB-lite"/>
    </source>
</evidence>
<sequence>MPNSWKRKLQQSLGSHAAICMQQRKKGWVGQAGTTGENLSNTRAEGAQAKVAEQKEREQKPEPQNCKGKEPGKEKAHWTLSVEMTSRMG</sequence>
<reference evidence="2 3" key="1">
    <citation type="submission" date="2024-09" db="EMBL/GenBank/DDBJ databases">
        <title>Rethinking Asexuality: The Enigmatic Case of Functional Sexual Genes in Lepraria (Stereocaulaceae).</title>
        <authorList>
            <person name="Doellman M."/>
            <person name="Sun Y."/>
            <person name="Barcenas-Pena A."/>
            <person name="Lumbsch H.T."/>
            <person name="Grewe F."/>
        </authorList>
    </citation>
    <scope>NUCLEOTIDE SEQUENCE [LARGE SCALE GENOMIC DNA]</scope>
    <source>
        <strain evidence="2 3">Grewe 0041</strain>
    </source>
</reference>
<dbReference type="Proteomes" id="UP001590951">
    <property type="component" value="Unassembled WGS sequence"/>
</dbReference>
<feature type="compositionally biased region" description="Polar residues" evidence="1">
    <location>
        <begin position="32"/>
        <end position="43"/>
    </location>
</feature>
<evidence type="ECO:0000313" key="3">
    <source>
        <dbReference type="Proteomes" id="UP001590951"/>
    </source>
</evidence>
<gene>
    <name evidence="2" type="ORF">ABVK25_011187</name>
</gene>
<protein>
    <submittedName>
        <fullName evidence="2">Uncharacterized protein</fullName>
    </submittedName>
</protein>
<comment type="caution">
    <text evidence="2">The sequence shown here is derived from an EMBL/GenBank/DDBJ whole genome shotgun (WGS) entry which is preliminary data.</text>
</comment>
<proteinExistence type="predicted"/>
<organism evidence="2 3">
    <name type="scientific">Lepraria finkii</name>
    <dbReference type="NCBI Taxonomy" id="1340010"/>
    <lineage>
        <taxon>Eukaryota</taxon>
        <taxon>Fungi</taxon>
        <taxon>Dikarya</taxon>
        <taxon>Ascomycota</taxon>
        <taxon>Pezizomycotina</taxon>
        <taxon>Lecanoromycetes</taxon>
        <taxon>OSLEUM clade</taxon>
        <taxon>Lecanoromycetidae</taxon>
        <taxon>Lecanorales</taxon>
        <taxon>Lecanorineae</taxon>
        <taxon>Stereocaulaceae</taxon>
        <taxon>Lepraria</taxon>
    </lineage>
</organism>
<dbReference type="EMBL" id="JBHFEH010000087">
    <property type="protein sequence ID" value="KAL2047958.1"/>
    <property type="molecule type" value="Genomic_DNA"/>
</dbReference>
<feature type="region of interest" description="Disordered" evidence="1">
    <location>
        <begin position="29"/>
        <end position="89"/>
    </location>
</feature>
<keyword evidence="3" id="KW-1185">Reference proteome</keyword>
<evidence type="ECO:0000313" key="2">
    <source>
        <dbReference type="EMBL" id="KAL2047958.1"/>
    </source>
</evidence>
<feature type="compositionally biased region" description="Basic and acidic residues" evidence="1">
    <location>
        <begin position="52"/>
        <end position="77"/>
    </location>
</feature>
<accession>A0ABR4AS36</accession>
<name>A0ABR4AS36_9LECA</name>